<reference evidence="4" key="1">
    <citation type="submission" date="2019-08" db="EMBL/GenBank/DDBJ databases">
        <authorList>
            <person name="Kucharzyk K."/>
            <person name="Murdoch R.W."/>
            <person name="Higgins S."/>
            <person name="Loffler F."/>
        </authorList>
    </citation>
    <scope>NUCLEOTIDE SEQUENCE</scope>
</reference>
<dbReference type="GO" id="GO:0005524">
    <property type="term" value="F:ATP binding"/>
    <property type="evidence" value="ECO:0007669"/>
    <property type="project" value="UniProtKB-KW"/>
</dbReference>
<keyword evidence="4" id="KW-0808">Transferase</keyword>
<name>A0A645JH19_9ZZZZ</name>
<dbReference type="EMBL" id="VSSQ01140640">
    <property type="protein sequence ID" value="MPN62522.1"/>
    <property type="molecule type" value="Genomic_DNA"/>
</dbReference>
<dbReference type="InterPro" id="IPR014729">
    <property type="entry name" value="Rossmann-like_a/b/a_fold"/>
</dbReference>
<dbReference type="GO" id="GO:0005829">
    <property type="term" value="C:cytosol"/>
    <property type="evidence" value="ECO:0007669"/>
    <property type="project" value="TreeGrafter"/>
</dbReference>
<dbReference type="GO" id="GO:0004810">
    <property type="term" value="F:CCA tRNA nucleotidyltransferase activity"/>
    <property type="evidence" value="ECO:0007669"/>
    <property type="project" value="InterPro"/>
</dbReference>
<keyword evidence="1" id="KW-0547">Nucleotide-binding</keyword>
<dbReference type="Gene3D" id="3.40.50.620">
    <property type="entry name" value="HUPs"/>
    <property type="match status" value="1"/>
</dbReference>
<organism evidence="4">
    <name type="scientific">bioreactor metagenome</name>
    <dbReference type="NCBI Taxonomy" id="1076179"/>
    <lineage>
        <taxon>unclassified sequences</taxon>
        <taxon>metagenomes</taxon>
        <taxon>ecological metagenomes</taxon>
    </lineage>
</organism>
<gene>
    <name evidence="4" type="primary">thiI_31</name>
    <name evidence="4" type="ORF">SDC9_210271</name>
</gene>
<dbReference type="GO" id="GO:0002937">
    <property type="term" value="P:tRNA 4-thiouridine biosynthesis"/>
    <property type="evidence" value="ECO:0007669"/>
    <property type="project" value="TreeGrafter"/>
</dbReference>
<evidence type="ECO:0000256" key="1">
    <source>
        <dbReference type="ARBA" id="ARBA00022741"/>
    </source>
</evidence>
<protein>
    <submittedName>
        <fullName evidence="4">Putative tRNA sulfurtransferase</fullName>
        <ecNumber evidence="4">2.8.1.4</ecNumber>
    </submittedName>
</protein>
<dbReference type="Pfam" id="PF02568">
    <property type="entry name" value="ThiI"/>
    <property type="match status" value="1"/>
</dbReference>
<dbReference type="SUPFAM" id="SSF52402">
    <property type="entry name" value="Adenine nucleotide alpha hydrolases-like"/>
    <property type="match status" value="1"/>
</dbReference>
<evidence type="ECO:0000259" key="3">
    <source>
        <dbReference type="Pfam" id="PF02568"/>
    </source>
</evidence>
<evidence type="ECO:0000313" key="4">
    <source>
        <dbReference type="EMBL" id="MPN62522.1"/>
    </source>
</evidence>
<dbReference type="InterPro" id="IPR020536">
    <property type="entry name" value="ThiI_AANH"/>
</dbReference>
<accession>A0A645JH19</accession>
<dbReference type="PANTHER" id="PTHR43209">
    <property type="entry name" value="TRNA SULFURTRANSFERASE"/>
    <property type="match status" value="1"/>
</dbReference>
<keyword evidence="2" id="KW-0067">ATP-binding</keyword>
<dbReference type="GO" id="GO:0140741">
    <property type="term" value="F:tRNA-uracil-4 sulfurtransferase activity"/>
    <property type="evidence" value="ECO:0007669"/>
    <property type="project" value="UniProtKB-EC"/>
</dbReference>
<dbReference type="AlphaFoldDB" id="A0A645JH19"/>
<dbReference type="PANTHER" id="PTHR43209:SF1">
    <property type="entry name" value="TRNA SULFURTRANSFERASE"/>
    <property type="match status" value="1"/>
</dbReference>
<dbReference type="EC" id="2.8.1.4" evidence="4"/>
<comment type="caution">
    <text evidence="4">The sequence shown here is derived from an EMBL/GenBank/DDBJ whole genome shotgun (WGS) entry which is preliminary data.</text>
</comment>
<proteinExistence type="predicted"/>
<sequence length="120" mass="13213">MLRLSEEIAKKHGLQALITGESLGQVASQTVESIACTNAAVDLPIFRPLIGTDKNDTVTIAKHIDTYDISIQPFEDCCTLFVPRHPAIKPSLEKVIAEESRLDSERLLDNALNTIETIKL</sequence>
<dbReference type="InterPro" id="IPR050102">
    <property type="entry name" value="tRNA_sulfurtransferase_ThiI"/>
</dbReference>
<dbReference type="GO" id="GO:0052837">
    <property type="term" value="P:thiazole biosynthetic process"/>
    <property type="evidence" value="ECO:0007669"/>
    <property type="project" value="TreeGrafter"/>
</dbReference>
<evidence type="ECO:0000256" key="2">
    <source>
        <dbReference type="ARBA" id="ARBA00022840"/>
    </source>
</evidence>
<feature type="domain" description="Thil AANH" evidence="3">
    <location>
        <begin position="1"/>
        <end position="102"/>
    </location>
</feature>